<keyword evidence="4 6" id="KW-0067">ATP-binding</keyword>
<dbReference type="Pfam" id="PF00364">
    <property type="entry name" value="Biotin_lipoyl"/>
    <property type="match status" value="1"/>
</dbReference>
<keyword evidence="3 6" id="KW-0547">Nucleotide-binding</keyword>
<dbReference type="Pfam" id="PF02785">
    <property type="entry name" value="Biotin_carb_C"/>
    <property type="match status" value="1"/>
</dbReference>
<dbReference type="SMART" id="SM00878">
    <property type="entry name" value="Biotin_carb_C"/>
    <property type="match status" value="1"/>
</dbReference>
<dbReference type="Pfam" id="PF02786">
    <property type="entry name" value="CPSase_L_D2"/>
    <property type="match status" value="1"/>
</dbReference>
<dbReference type="InterPro" id="IPR011053">
    <property type="entry name" value="Single_hybrid_motif"/>
</dbReference>
<comment type="cofactor">
    <cofactor evidence="1">
        <name>biotin</name>
        <dbReference type="ChEBI" id="CHEBI:57586"/>
    </cofactor>
</comment>
<dbReference type="InterPro" id="IPR005482">
    <property type="entry name" value="Biotin_COase_C"/>
</dbReference>
<proteinExistence type="predicted"/>
<dbReference type="InterPro" id="IPR005479">
    <property type="entry name" value="CPAse_ATP-bd"/>
</dbReference>
<dbReference type="SUPFAM" id="SSF52440">
    <property type="entry name" value="PreATP-grasp domain"/>
    <property type="match status" value="1"/>
</dbReference>
<evidence type="ECO:0000256" key="5">
    <source>
        <dbReference type="ARBA" id="ARBA00023267"/>
    </source>
</evidence>
<gene>
    <name evidence="9" type="ORF">PVAG01_04659</name>
</gene>
<evidence type="ECO:0000259" key="7">
    <source>
        <dbReference type="PROSITE" id="PS50975"/>
    </source>
</evidence>
<dbReference type="PANTHER" id="PTHR45007:SF1">
    <property type="entry name" value="CARBOXYLASE, PUTATIVE (AFU_ORTHOLOGUE AFUA_5G07570)-RELATED"/>
    <property type="match status" value="1"/>
</dbReference>
<dbReference type="SUPFAM" id="SSF56059">
    <property type="entry name" value="Glutathione synthetase ATP-binding domain-like"/>
    <property type="match status" value="1"/>
</dbReference>
<accession>A0ABR4PHU0</accession>
<dbReference type="CDD" id="cd06850">
    <property type="entry name" value="biotinyl_domain"/>
    <property type="match status" value="1"/>
</dbReference>
<evidence type="ECO:0000256" key="2">
    <source>
        <dbReference type="ARBA" id="ARBA00022598"/>
    </source>
</evidence>
<dbReference type="PANTHER" id="PTHR45007">
    <property type="entry name" value="CARBOXYLASE, PUTATIVE (AFU_ORTHOLOGUE AFUA_5G07570)-RELATED"/>
    <property type="match status" value="1"/>
</dbReference>
<feature type="domain" description="Biotin carboxylation" evidence="8">
    <location>
        <begin position="3"/>
        <end position="452"/>
    </location>
</feature>
<keyword evidence="9" id="KW-0670">Pyruvate</keyword>
<organism evidence="9 10">
    <name type="scientific">Phlyctema vagabunda</name>
    <dbReference type="NCBI Taxonomy" id="108571"/>
    <lineage>
        <taxon>Eukaryota</taxon>
        <taxon>Fungi</taxon>
        <taxon>Dikarya</taxon>
        <taxon>Ascomycota</taxon>
        <taxon>Pezizomycotina</taxon>
        <taxon>Leotiomycetes</taxon>
        <taxon>Helotiales</taxon>
        <taxon>Dermateaceae</taxon>
        <taxon>Phlyctema</taxon>
    </lineage>
</organism>
<protein>
    <submittedName>
        <fullName evidence="9">Pyruvate carboxylase</fullName>
    </submittedName>
</protein>
<evidence type="ECO:0000256" key="6">
    <source>
        <dbReference type="PROSITE-ProRule" id="PRU00409"/>
    </source>
</evidence>
<evidence type="ECO:0000256" key="4">
    <source>
        <dbReference type="ARBA" id="ARBA00022840"/>
    </source>
</evidence>
<dbReference type="Proteomes" id="UP001629113">
    <property type="component" value="Unassembled WGS sequence"/>
</dbReference>
<dbReference type="InterPro" id="IPR005481">
    <property type="entry name" value="BC-like_N"/>
</dbReference>
<dbReference type="InterPro" id="IPR016185">
    <property type="entry name" value="PreATP-grasp_dom_sf"/>
</dbReference>
<dbReference type="InterPro" id="IPR000089">
    <property type="entry name" value="Biotin_lipoyl"/>
</dbReference>
<sequence length="649" mass="70882">MTDIYCLLTLNRGEIATRVISTARELSIETYTLYTTNDSTHTLHSKKAIEIPSSASYLDIDYLITLVKQYEIDAIHPGYGFLSESADFASRMWEEAACVVIGPGPSILSRTGDKLQARSLASECSVPVLPALQTPTSSIADLAAFAAEVGYPIIVKAVDGGGGRGIRIVHGKEKMEELAKKALQESPSGTAFAEKAALGDYRHVEVQILGDGQGNVRHLWERECSIQRRFQKVVEFAPASVPDRRLIGQVIKAAIRMAQAVDYYSLGTFEFLVRSSPPSFYFLEVNPRLQVEHTVTEALSGGLDLVRIQLLLAQGHPLSSLTPSHLLQDPETPPPMRSLQLRITAEDVASNWSLSVGKINAVRFPAGHGIRVDTHLLPGNPTIIGTEFDSLLAKIIVTAPTWEEVVQKSRRALEDTYISGITTNLSILQGIVLSEAFSRQKCDTQWLEKNTIFLLKLGQAVATSSISEVPGSEASSSSPTTSSANLLFRKGDAWSLSLTPASSNTEHPLMSEPGHIQITRIKQNDFPRSLALSLLHTSSSSVRTPYTVQLNSTTASGDAVTSTSRHRRGDVKNQRHITLPFAGRLIEMCVEVGQEVQREQVVAVVRQMKMELDVRASKSGTVKWVYEGEVDDEVGEGVLIAELEEGVKL</sequence>
<keyword evidence="5" id="KW-0092">Biotin</keyword>
<evidence type="ECO:0000313" key="10">
    <source>
        <dbReference type="Proteomes" id="UP001629113"/>
    </source>
</evidence>
<dbReference type="InterPro" id="IPR011054">
    <property type="entry name" value="Rudment_hybrid_motif"/>
</dbReference>
<dbReference type="EMBL" id="JBFCZG010000004">
    <property type="protein sequence ID" value="KAL3422912.1"/>
    <property type="molecule type" value="Genomic_DNA"/>
</dbReference>
<dbReference type="Gene3D" id="3.30.470.20">
    <property type="entry name" value="ATP-grasp fold, B domain"/>
    <property type="match status" value="1"/>
</dbReference>
<name>A0ABR4PHU0_9HELO</name>
<comment type="caution">
    <text evidence="9">The sequence shown here is derived from an EMBL/GenBank/DDBJ whole genome shotgun (WGS) entry which is preliminary data.</text>
</comment>
<keyword evidence="10" id="KW-1185">Reference proteome</keyword>
<dbReference type="Pfam" id="PF00289">
    <property type="entry name" value="Biotin_carb_N"/>
    <property type="match status" value="1"/>
</dbReference>
<keyword evidence="2" id="KW-0436">Ligase</keyword>
<dbReference type="PROSITE" id="PS00867">
    <property type="entry name" value="CPSASE_2"/>
    <property type="match status" value="1"/>
</dbReference>
<dbReference type="SUPFAM" id="SSF51230">
    <property type="entry name" value="Single hybrid motif"/>
    <property type="match status" value="1"/>
</dbReference>
<feature type="domain" description="ATP-grasp" evidence="7">
    <location>
        <begin position="118"/>
        <end position="314"/>
    </location>
</feature>
<evidence type="ECO:0000313" key="9">
    <source>
        <dbReference type="EMBL" id="KAL3422912.1"/>
    </source>
</evidence>
<dbReference type="PROSITE" id="PS50975">
    <property type="entry name" value="ATP_GRASP"/>
    <property type="match status" value="1"/>
</dbReference>
<dbReference type="SUPFAM" id="SSF51246">
    <property type="entry name" value="Rudiment single hybrid motif"/>
    <property type="match status" value="1"/>
</dbReference>
<dbReference type="InterPro" id="IPR011761">
    <property type="entry name" value="ATP-grasp"/>
</dbReference>
<reference evidence="9 10" key="1">
    <citation type="submission" date="2024-06" db="EMBL/GenBank/DDBJ databases">
        <title>Complete genome of Phlyctema vagabunda strain 19-DSS-EL-015.</title>
        <authorList>
            <person name="Fiorenzani C."/>
        </authorList>
    </citation>
    <scope>NUCLEOTIDE SEQUENCE [LARGE SCALE GENOMIC DNA]</scope>
    <source>
        <strain evidence="9 10">19-DSS-EL-015</strain>
    </source>
</reference>
<evidence type="ECO:0000256" key="1">
    <source>
        <dbReference type="ARBA" id="ARBA00001953"/>
    </source>
</evidence>
<dbReference type="PROSITE" id="PS50979">
    <property type="entry name" value="BC"/>
    <property type="match status" value="1"/>
</dbReference>
<dbReference type="Gene3D" id="2.40.50.100">
    <property type="match status" value="1"/>
</dbReference>
<evidence type="ECO:0000259" key="8">
    <source>
        <dbReference type="PROSITE" id="PS50979"/>
    </source>
</evidence>
<evidence type="ECO:0000256" key="3">
    <source>
        <dbReference type="ARBA" id="ARBA00022741"/>
    </source>
</evidence>
<dbReference type="InterPro" id="IPR011764">
    <property type="entry name" value="Biotin_carboxylation_dom"/>
</dbReference>